<dbReference type="EMBL" id="JAUIQD010000009">
    <property type="protein sequence ID" value="KAK3339631.1"/>
    <property type="molecule type" value="Genomic_DNA"/>
</dbReference>
<comment type="caution">
    <text evidence="2">The sequence shown here is derived from an EMBL/GenBank/DDBJ whole genome shotgun (WGS) entry which is preliminary data.</text>
</comment>
<gene>
    <name evidence="2" type="ORF">B0T25DRAFT_560281</name>
</gene>
<keyword evidence="3" id="KW-1185">Reference proteome</keyword>
<protein>
    <submittedName>
        <fullName evidence="2">Uncharacterized protein</fullName>
    </submittedName>
</protein>
<name>A0AAJ0M7G6_9PEZI</name>
<proteinExistence type="predicted"/>
<evidence type="ECO:0000313" key="3">
    <source>
        <dbReference type="Proteomes" id="UP001275084"/>
    </source>
</evidence>
<reference evidence="2" key="1">
    <citation type="journal article" date="2023" name="Mol. Phylogenet. Evol.">
        <title>Genome-scale phylogeny and comparative genomics of the fungal order Sordariales.</title>
        <authorList>
            <person name="Hensen N."/>
            <person name="Bonometti L."/>
            <person name="Westerberg I."/>
            <person name="Brannstrom I.O."/>
            <person name="Guillou S."/>
            <person name="Cros-Aarteil S."/>
            <person name="Calhoun S."/>
            <person name="Haridas S."/>
            <person name="Kuo A."/>
            <person name="Mondo S."/>
            <person name="Pangilinan J."/>
            <person name="Riley R."/>
            <person name="LaButti K."/>
            <person name="Andreopoulos B."/>
            <person name="Lipzen A."/>
            <person name="Chen C."/>
            <person name="Yan M."/>
            <person name="Daum C."/>
            <person name="Ng V."/>
            <person name="Clum A."/>
            <person name="Steindorff A."/>
            <person name="Ohm R.A."/>
            <person name="Martin F."/>
            <person name="Silar P."/>
            <person name="Natvig D.O."/>
            <person name="Lalanne C."/>
            <person name="Gautier V."/>
            <person name="Ament-Velasquez S.L."/>
            <person name="Kruys A."/>
            <person name="Hutchinson M.I."/>
            <person name="Powell A.J."/>
            <person name="Barry K."/>
            <person name="Miller A.N."/>
            <person name="Grigoriev I.V."/>
            <person name="Debuchy R."/>
            <person name="Gladieux P."/>
            <person name="Hiltunen Thoren M."/>
            <person name="Johannesson H."/>
        </authorList>
    </citation>
    <scope>NUCLEOTIDE SEQUENCE</scope>
    <source>
        <strain evidence="2">CBS 955.72</strain>
    </source>
</reference>
<feature type="signal peptide" evidence="1">
    <location>
        <begin position="1"/>
        <end position="21"/>
    </location>
</feature>
<evidence type="ECO:0000256" key="1">
    <source>
        <dbReference type="SAM" id="SignalP"/>
    </source>
</evidence>
<accession>A0AAJ0M7G6</accession>
<dbReference type="AlphaFoldDB" id="A0AAJ0M7G6"/>
<feature type="chain" id="PRO_5042488673" evidence="1">
    <location>
        <begin position="22"/>
        <end position="124"/>
    </location>
</feature>
<dbReference type="Proteomes" id="UP001275084">
    <property type="component" value="Unassembled WGS sequence"/>
</dbReference>
<feature type="non-terminal residue" evidence="2">
    <location>
        <position position="1"/>
    </location>
</feature>
<organism evidence="2 3">
    <name type="scientific">Lasiosphaeria hispida</name>
    <dbReference type="NCBI Taxonomy" id="260671"/>
    <lineage>
        <taxon>Eukaryota</taxon>
        <taxon>Fungi</taxon>
        <taxon>Dikarya</taxon>
        <taxon>Ascomycota</taxon>
        <taxon>Pezizomycotina</taxon>
        <taxon>Sordariomycetes</taxon>
        <taxon>Sordariomycetidae</taxon>
        <taxon>Sordariales</taxon>
        <taxon>Lasiosphaeriaceae</taxon>
        <taxon>Lasiosphaeria</taxon>
    </lineage>
</organism>
<sequence length="124" mass="13804">RQTQKLLLGMTLLGFNLITHCPYWPIQEWRFFDRYTHLSSRYTPLRYSSFQKSLSFAGKSSGQMPSASWICSAMLGTLRNLENTLLPTAEAVVDRLGASLVTDSVSHVGVSVCWDMVVGRSNGG</sequence>
<reference evidence="2" key="2">
    <citation type="submission" date="2023-06" db="EMBL/GenBank/DDBJ databases">
        <authorList>
            <consortium name="Lawrence Berkeley National Laboratory"/>
            <person name="Haridas S."/>
            <person name="Hensen N."/>
            <person name="Bonometti L."/>
            <person name="Westerberg I."/>
            <person name="Brannstrom I.O."/>
            <person name="Guillou S."/>
            <person name="Cros-Aarteil S."/>
            <person name="Calhoun S."/>
            <person name="Kuo A."/>
            <person name="Mondo S."/>
            <person name="Pangilinan J."/>
            <person name="Riley R."/>
            <person name="Labutti K."/>
            <person name="Andreopoulos B."/>
            <person name="Lipzen A."/>
            <person name="Chen C."/>
            <person name="Yanf M."/>
            <person name="Daum C."/>
            <person name="Ng V."/>
            <person name="Clum A."/>
            <person name="Steindorff A."/>
            <person name="Ohm R."/>
            <person name="Martin F."/>
            <person name="Silar P."/>
            <person name="Natvig D."/>
            <person name="Lalanne C."/>
            <person name="Gautier V."/>
            <person name="Ament-Velasquez S.L."/>
            <person name="Kruys A."/>
            <person name="Hutchinson M.I."/>
            <person name="Powell A.J."/>
            <person name="Barry K."/>
            <person name="Miller A.N."/>
            <person name="Grigoriev I.V."/>
            <person name="Debuchy R."/>
            <person name="Gladieux P."/>
            <person name="Thoren M.H."/>
            <person name="Johannesson H."/>
        </authorList>
    </citation>
    <scope>NUCLEOTIDE SEQUENCE</scope>
    <source>
        <strain evidence="2">CBS 955.72</strain>
    </source>
</reference>
<keyword evidence="1" id="KW-0732">Signal</keyword>
<evidence type="ECO:0000313" key="2">
    <source>
        <dbReference type="EMBL" id="KAK3339631.1"/>
    </source>
</evidence>